<evidence type="ECO:0000313" key="1">
    <source>
        <dbReference type="EMBL" id="KAK7686232.1"/>
    </source>
</evidence>
<dbReference type="Gene3D" id="3.40.50.1820">
    <property type="entry name" value="alpha/beta hydrolase"/>
    <property type="match status" value="1"/>
</dbReference>
<keyword evidence="2" id="KW-1185">Reference proteome</keyword>
<sequence>MPTISVNEGQTNFYYEDSGPPLDQPGNTYTTLILLHGTYWTSGIFRPLIPYARERNLRLVLLNQRNYPGSSPYNEEDLRIMQSQDEQIQRPMVREHGRIQGQVIAQLIQTLNIPPLRSNSDGSLTGGLSFVAWSAGNIILFQFMSSLDTLDGPNRSLIESRLRSIVLYEPAMYISGTNPYFVSREAENRSSGLWSPIRDKNVVSQVNELFESWISTYFAVVSQLPSFDPADHEATHDLMHERKALDKAPTSTRLEKDIGYDKFWFVASNLRQIKPELLRENVLRSLTRLEASDGGNWSLHPGFKAVLVWCDQSATDCILGASAISQYHSEWQRQGYQMRSLEVVKITDANHFRKPQSPIVNSLGYSHPLFTGTFR</sequence>
<evidence type="ECO:0000313" key="2">
    <source>
        <dbReference type="Proteomes" id="UP001385951"/>
    </source>
</evidence>
<reference evidence="1 2" key="1">
    <citation type="submission" date="2022-09" db="EMBL/GenBank/DDBJ databases">
        <authorList>
            <person name="Palmer J.M."/>
        </authorList>
    </citation>
    <scope>NUCLEOTIDE SEQUENCE [LARGE SCALE GENOMIC DNA]</scope>
    <source>
        <strain evidence="1 2">DSM 7382</strain>
    </source>
</reference>
<dbReference type="EMBL" id="JASBNA010000017">
    <property type="protein sequence ID" value="KAK7686232.1"/>
    <property type="molecule type" value="Genomic_DNA"/>
</dbReference>
<dbReference type="SUPFAM" id="SSF53474">
    <property type="entry name" value="alpha/beta-Hydrolases"/>
    <property type="match status" value="1"/>
</dbReference>
<dbReference type="Proteomes" id="UP001385951">
    <property type="component" value="Unassembled WGS sequence"/>
</dbReference>
<comment type="caution">
    <text evidence="1">The sequence shown here is derived from an EMBL/GenBank/DDBJ whole genome shotgun (WGS) entry which is preliminary data.</text>
</comment>
<dbReference type="AlphaFoldDB" id="A0AAW0G8Q8"/>
<protein>
    <recommendedName>
        <fullName evidence="3">AB hydrolase-1 domain-containing protein</fullName>
    </recommendedName>
</protein>
<evidence type="ECO:0008006" key="3">
    <source>
        <dbReference type="Google" id="ProtNLM"/>
    </source>
</evidence>
<name>A0AAW0G8Q8_9APHY</name>
<accession>A0AAW0G8Q8</accession>
<gene>
    <name evidence="1" type="ORF">QCA50_010452</name>
</gene>
<proteinExistence type="predicted"/>
<organism evidence="1 2">
    <name type="scientific">Cerrena zonata</name>
    <dbReference type="NCBI Taxonomy" id="2478898"/>
    <lineage>
        <taxon>Eukaryota</taxon>
        <taxon>Fungi</taxon>
        <taxon>Dikarya</taxon>
        <taxon>Basidiomycota</taxon>
        <taxon>Agaricomycotina</taxon>
        <taxon>Agaricomycetes</taxon>
        <taxon>Polyporales</taxon>
        <taxon>Cerrenaceae</taxon>
        <taxon>Cerrena</taxon>
    </lineage>
</organism>
<dbReference type="InterPro" id="IPR029058">
    <property type="entry name" value="AB_hydrolase_fold"/>
</dbReference>